<protein>
    <submittedName>
        <fullName evidence="3">F-box/LRR-repeat protein 23</fullName>
    </submittedName>
</protein>
<dbReference type="PANTHER" id="PTHR38926:SF2">
    <property type="entry name" value="F-BOX_LRR-REPEAT PROTEIN 21-RELATED"/>
    <property type="match status" value="1"/>
</dbReference>
<evidence type="ECO:0000313" key="3">
    <source>
        <dbReference type="EMBL" id="KAL1555777.1"/>
    </source>
</evidence>
<keyword evidence="4" id="KW-1185">Reference proteome</keyword>
<feature type="compositionally biased region" description="Acidic residues" evidence="1">
    <location>
        <begin position="270"/>
        <end position="279"/>
    </location>
</feature>
<evidence type="ECO:0000259" key="2">
    <source>
        <dbReference type="PROSITE" id="PS50181"/>
    </source>
</evidence>
<dbReference type="Proteomes" id="UP001567538">
    <property type="component" value="Unassembled WGS sequence"/>
</dbReference>
<organism evidence="3 4">
    <name type="scientific">Salvia divinorum</name>
    <name type="common">Maria pastora</name>
    <name type="synonym">Diviner's sage</name>
    <dbReference type="NCBI Taxonomy" id="28513"/>
    <lineage>
        <taxon>Eukaryota</taxon>
        <taxon>Viridiplantae</taxon>
        <taxon>Streptophyta</taxon>
        <taxon>Embryophyta</taxon>
        <taxon>Tracheophyta</taxon>
        <taxon>Spermatophyta</taxon>
        <taxon>Magnoliopsida</taxon>
        <taxon>eudicotyledons</taxon>
        <taxon>Gunneridae</taxon>
        <taxon>Pentapetalae</taxon>
        <taxon>asterids</taxon>
        <taxon>lamiids</taxon>
        <taxon>Lamiales</taxon>
        <taxon>Lamiaceae</taxon>
        <taxon>Nepetoideae</taxon>
        <taxon>Mentheae</taxon>
        <taxon>Salviinae</taxon>
        <taxon>Salvia</taxon>
        <taxon>Salvia subgen. Calosphace</taxon>
    </lineage>
</organism>
<feature type="compositionally biased region" description="Basic and acidic residues" evidence="1">
    <location>
        <begin position="255"/>
        <end position="269"/>
    </location>
</feature>
<dbReference type="Pfam" id="PF24758">
    <property type="entry name" value="LRR_At5g56370"/>
    <property type="match status" value="1"/>
</dbReference>
<dbReference type="PANTHER" id="PTHR38926">
    <property type="entry name" value="F-BOX DOMAIN CONTAINING PROTEIN, EXPRESSED"/>
    <property type="match status" value="1"/>
</dbReference>
<proteinExistence type="predicted"/>
<dbReference type="InterPro" id="IPR055411">
    <property type="entry name" value="LRR_FXL15/At3g58940/PEG3-like"/>
</dbReference>
<reference evidence="3 4" key="1">
    <citation type="submission" date="2024-06" db="EMBL/GenBank/DDBJ databases">
        <title>A chromosome level genome sequence of Diviner's sage (Salvia divinorum).</title>
        <authorList>
            <person name="Ford S.A."/>
            <person name="Ro D.-K."/>
            <person name="Ness R.W."/>
            <person name="Phillips M.A."/>
        </authorList>
    </citation>
    <scope>NUCLEOTIDE SEQUENCE [LARGE SCALE GENOMIC DNA]</scope>
    <source>
        <strain evidence="3">SAF-2024a</strain>
        <tissue evidence="3">Leaf</tissue>
    </source>
</reference>
<feature type="domain" description="F-box" evidence="2">
    <location>
        <begin position="17"/>
        <end position="64"/>
    </location>
</feature>
<feature type="region of interest" description="Disordered" evidence="1">
    <location>
        <begin position="250"/>
        <end position="311"/>
    </location>
</feature>
<comment type="caution">
    <text evidence="3">The sequence shown here is derived from an EMBL/GenBank/DDBJ whole genome shotgun (WGS) entry which is preliminary data.</text>
</comment>
<dbReference type="InterPro" id="IPR032675">
    <property type="entry name" value="LRR_dom_sf"/>
</dbReference>
<dbReference type="SUPFAM" id="SSF52047">
    <property type="entry name" value="RNI-like"/>
    <property type="match status" value="1"/>
</dbReference>
<name>A0ABD1HHT3_SALDI</name>
<sequence>MIQTAVAASSSSSAAPTPPWIELPEDLTANILKRLDVEEILESAQKVCSTWWRVCKNPAMWRVIDFDSHRCASHNVRNIWLCAVDRSQGQLLELKLSGSRMDDLLAYAAERSSQLRCLTLDVYLIHTVLMSIKKLPQLEELHLIARSRFTLQDFETIVVSCPTLKSFTYEEFWNCNREFTDHAVAIGKTMPNLRHLRLFNLSIENKGLEAILDGCPGLESLHLQLCSGLDLQGGLGKRCSDRIKDLILDPVSSQSEHDSEPYQSERDQADYDWDEDDDLSYSRHDIDGYDPFSSFPGQFWFSDYDSDPDFH</sequence>
<evidence type="ECO:0000313" key="4">
    <source>
        <dbReference type="Proteomes" id="UP001567538"/>
    </source>
</evidence>
<dbReference type="InterPro" id="IPR001810">
    <property type="entry name" value="F-box_dom"/>
</dbReference>
<dbReference type="EMBL" id="JBEAFC010000005">
    <property type="protein sequence ID" value="KAL1555777.1"/>
    <property type="molecule type" value="Genomic_DNA"/>
</dbReference>
<dbReference type="Gene3D" id="3.80.10.10">
    <property type="entry name" value="Ribonuclease Inhibitor"/>
    <property type="match status" value="1"/>
</dbReference>
<accession>A0ABD1HHT3</accession>
<evidence type="ECO:0000256" key="1">
    <source>
        <dbReference type="SAM" id="MobiDB-lite"/>
    </source>
</evidence>
<dbReference type="AlphaFoldDB" id="A0ABD1HHT3"/>
<dbReference type="Pfam" id="PF12937">
    <property type="entry name" value="F-box-like"/>
    <property type="match status" value="1"/>
</dbReference>
<dbReference type="CDD" id="cd22164">
    <property type="entry name" value="F-box_AtSKIP19-like"/>
    <property type="match status" value="1"/>
</dbReference>
<dbReference type="PROSITE" id="PS50181">
    <property type="entry name" value="FBOX"/>
    <property type="match status" value="1"/>
</dbReference>
<gene>
    <name evidence="3" type="ORF">AAHA92_11477</name>
</gene>